<dbReference type="Gene3D" id="3.20.20.70">
    <property type="entry name" value="Aldolase class I"/>
    <property type="match status" value="1"/>
</dbReference>
<keyword evidence="12" id="KW-1185">Reference proteome</keyword>
<gene>
    <name evidence="9" type="primary">trpF</name>
    <name evidence="11" type="ORF">KK488_12930</name>
</gene>
<dbReference type="InterPro" id="IPR011060">
    <property type="entry name" value="RibuloseP-bd_barrel"/>
</dbReference>
<dbReference type="PANTHER" id="PTHR42894:SF1">
    <property type="entry name" value="N-(5'-PHOSPHORIBOSYL)ANTHRANILATE ISOMERASE"/>
    <property type="match status" value="1"/>
</dbReference>
<evidence type="ECO:0000313" key="11">
    <source>
        <dbReference type="EMBL" id="MBT2187851.1"/>
    </source>
</evidence>
<evidence type="ECO:0000256" key="8">
    <source>
        <dbReference type="ARBA" id="ARBA00023235"/>
    </source>
</evidence>
<dbReference type="GO" id="GO:0004640">
    <property type="term" value="F:phosphoribosylanthranilate isomerase activity"/>
    <property type="evidence" value="ECO:0007669"/>
    <property type="project" value="UniProtKB-UniRule"/>
</dbReference>
<dbReference type="CDD" id="cd00405">
    <property type="entry name" value="PRAI"/>
    <property type="match status" value="1"/>
</dbReference>
<organism evidence="11 12">
    <name type="scientific">Sphingobium nicotianae</name>
    <dbReference type="NCBI Taxonomy" id="2782607"/>
    <lineage>
        <taxon>Bacteria</taxon>
        <taxon>Pseudomonadati</taxon>
        <taxon>Pseudomonadota</taxon>
        <taxon>Alphaproteobacteria</taxon>
        <taxon>Sphingomonadales</taxon>
        <taxon>Sphingomonadaceae</taxon>
        <taxon>Sphingobium</taxon>
    </lineage>
</organism>
<feature type="domain" description="N-(5'phosphoribosyl) anthranilate isomerase (PRAI)" evidence="10">
    <location>
        <begin position="6"/>
        <end position="212"/>
    </location>
</feature>
<comment type="caution">
    <text evidence="11">The sequence shown here is derived from an EMBL/GenBank/DDBJ whole genome shotgun (WGS) entry which is preliminary data.</text>
</comment>
<keyword evidence="6 9" id="KW-0822">Tryptophan biosynthesis</keyword>
<dbReference type="InterPro" id="IPR013785">
    <property type="entry name" value="Aldolase_TIM"/>
</dbReference>
<dbReference type="HAMAP" id="MF_00135">
    <property type="entry name" value="PRAI"/>
    <property type="match status" value="1"/>
</dbReference>
<evidence type="ECO:0000256" key="3">
    <source>
        <dbReference type="ARBA" id="ARBA00012572"/>
    </source>
</evidence>
<dbReference type="Proteomes" id="UP001138757">
    <property type="component" value="Unassembled WGS sequence"/>
</dbReference>
<dbReference type="InterPro" id="IPR044643">
    <property type="entry name" value="TrpF_fam"/>
</dbReference>
<evidence type="ECO:0000256" key="5">
    <source>
        <dbReference type="ARBA" id="ARBA00022605"/>
    </source>
</evidence>
<keyword evidence="7 9" id="KW-0057">Aromatic amino acid biosynthesis</keyword>
<evidence type="ECO:0000256" key="7">
    <source>
        <dbReference type="ARBA" id="ARBA00023141"/>
    </source>
</evidence>
<proteinExistence type="inferred from homology"/>
<evidence type="ECO:0000256" key="2">
    <source>
        <dbReference type="ARBA" id="ARBA00004664"/>
    </source>
</evidence>
<protein>
    <recommendedName>
        <fullName evidence="4 9">N-(5'-phosphoribosyl)anthranilate isomerase</fullName>
        <shortName evidence="9">PRAI</shortName>
        <ecNumber evidence="3 9">5.3.1.24</ecNumber>
    </recommendedName>
</protein>
<accession>A0A9X1DDD6</accession>
<keyword evidence="8 9" id="KW-0413">Isomerase</keyword>
<dbReference type="SUPFAM" id="SSF51366">
    <property type="entry name" value="Ribulose-phoshate binding barrel"/>
    <property type="match status" value="1"/>
</dbReference>
<evidence type="ECO:0000256" key="9">
    <source>
        <dbReference type="HAMAP-Rule" id="MF_00135"/>
    </source>
</evidence>
<evidence type="ECO:0000256" key="6">
    <source>
        <dbReference type="ARBA" id="ARBA00022822"/>
    </source>
</evidence>
<comment type="catalytic activity">
    <reaction evidence="1 9">
        <text>N-(5-phospho-beta-D-ribosyl)anthranilate = 1-(2-carboxyphenylamino)-1-deoxy-D-ribulose 5-phosphate</text>
        <dbReference type="Rhea" id="RHEA:21540"/>
        <dbReference type="ChEBI" id="CHEBI:18277"/>
        <dbReference type="ChEBI" id="CHEBI:58613"/>
        <dbReference type="EC" id="5.3.1.24"/>
    </reaction>
</comment>
<evidence type="ECO:0000259" key="10">
    <source>
        <dbReference type="Pfam" id="PF00697"/>
    </source>
</evidence>
<dbReference type="Pfam" id="PF00697">
    <property type="entry name" value="PRAI"/>
    <property type="match status" value="1"/>
</dbReference>
<evidence type="ECO:0000256" key="1">
    <source>
        <dbReference type="ARBA" id="ARBA00001164"/>
    </source>
</evidence>
<dbReference type="RefSeq" id="WP_214624105.1">
    <property type="nucleotide sequence ID" value="NZ_JAHGAW010000008.1"/>
</dbReference>
<evidence type="ECO:0000256" key="4">
    <source>
        <dbReference type="ARBA" id="ARBA00022272"/>
    </source>
</evidence>
<sequence>MRTRIKICCLRSAEEARQAIAAGADAIGFVALTPPTARTIPDQEIAGIIAAVPPSIETFVLSAAPTAEVLAARARRTGATTIQILSYLDPAESARLAALAPGLRRVQVIHVEGPEALDLIPVYAPHVHAFLLDSGKPNAPRPSYGGTGLPHDWAVSARFVQVSPLPVHLAGGLAPDNVGQAIRRVRPFGVDLCSGVRTGDHLDPARLAAFVDAVRRTDVALGGVR</sequence>
<comment type="pathway">
    <text evidence="2 9">Amino-acid biosynthesis; L-tryptophan biosynthesis; L-tryptophan from chorismate: step 3/5.</text>
</comment>
<keyword evidence="5 9" id="KW-0028">Amino-acid biosynthesis</keyword>
<dbReference type="PANTHER" id="PTHR42894">
    <property type="entry name" value="N-(5'-PHOSPHORIBOSYL)ANTHRANILATE ISOMERASE"/>
    <property type="match status" value="1"/>
</dbReference>
<dbReference type="GO" id="GO:0000162">
    <property type="term" value="P:L-tryptophan biosynthetic process"/>
    <property type="evidence" value="ECO:0007669"/>
    <property type="project" value="UniProtKB-UniRule"/>
</dbReference>
<dbReference type="EC" id="5.3.1.24" evidence="3 9"/>
<dbReference type="EMBL" id="JAHGAW010000008">
    <property type="protein sequence ID" value="MBT2187851.1"/>
    <property type="molecule type" value="Genomic_DNA"/>
</dbReference>
<dbReference type="AlphaFoldDB" id="A0A9X1DDD6"/>
<comment type="similarity">
    <text evidence="9">Belongs to the TrpF family.</text>
</comment>
<reference evidence="11" key="1">
    <citation type="submission" date="2021-05" db="EMBL/GenBank/DDBJ databases">
        <title>Genome of Sphingobium sp. strain.</title>
        <authorList>
            <person name="Fan R."/>
        </authorList>
    </citation>
    <scope>NUCLEOTIDE SEQUENCE</scope>
    <source>
        <strain evidence="11">H33</strain>
    </source>
</reference>
<name>A0A9X1DDD6_9SPHN</name>
<dbReference type="InterPro" id="IPR001240">
    <property type="entry name" value="PRAI_dom"/>
</dbReference>
<evidence type="ECO:0000313" key="12">
    <source>
        <dbReference type="Proteomes" id="UP001138757"/>
    </source>
</evidence>